<feature type="non-terminal residue" evidence="1">
    <location>
        <position position="1"/>
    </location>
</feature>
<organism evidence="1">
    <name type="scientific">Nothobranchius kuhntae</name>
    <name type="common">Beira killifish</name>
    <dbReference type="NCBI Taxonomy" id="321403"/>
    <lineage>
        <taxon>Eukaryota</taxon>
        <taxon>Metazoa</taxon>
        <taxon>Chordata</taxon>
        <taxon>Craniata</taxon>
        <taxon>Vertebrata</taxon>
        <taxon>Euteleostomi</taxon>
        <taxon>Actinopterygii</taxon>
        <taxon>Neopterygii</taxon>
        <taxon>Teleostei</taxon>
        <taxon>Neoteleostei</taxon>
        <taxon>Acanthomorphata</taxon>
        <taxon>Ovalentaria</taxon>
        <taxon>Atherinomorphae</taxon>
        <taxon>Cyprinodontiformes</taxon>
        <taxon>Nothobranchiidae</taxon>
        <taxon>Nothobranchius</taxon>
    </lineage>
</organism>
<dbReference type="EMBL" id="HAED01021530">
    <property type="protein sequence ID" value="SBR08243.1"/>
    <property type="molecule type" value="Transcribed_RNA"/>
</dbReference>
<reference evidence="1" key="2">
    <citation type="submission" date="2016-06" db="EMBL/GenBank/DDBJ databases">
        <title>The genome of a short-lived fish provides insights into sex chromosome evolution and the genetic control of aging.</title>
        <authorList>
            <person name="Reichwald K."/>
            <person name="Felder M."/>
            <person name="Petzold A."/>
            <person name="Koch P."/>
            <person name="Groth M."/>
            <person name="Platzer M."/>
        </authorList>
    </citation>
    <scope>NUCLEOTIDE SEQUENCE</scope>
    <source>
        <tissue evidence="1">Brain</tissue>
    </source>
</reference>
<feature type="non-terminal residue" evidence="1">
    <location>
        <position position="49"/>
    </location>
</feature>
<protein>
    <submittedName>
        <fullName evidence="1">Zgc:194221</fullName>
    </submittedName>
</protein>
<accession>A0A1A8JEB5</accession>
<reference evidence="1" key="1">
    <citation type="submission" date="2016-05" db="EMBL/GenBank/DDBJ databases">
        <authorList>
            <person name="Lavstsen T."/>
            <person name="Jespersen J.S."/>
        </authorList>
    </citation>
    <scope>NUCLEOTIDE SEQUENCE</scope>
    <source>
        <tissue evidence="1">Brain</tissue>
    </source>
</reference>
<sequence>HSLLLFLFSGHNLEKDKLIVNYCLPGARRVIENSFGILAAWWRILGRAI</sequence>
<dbReference type="AlphaFoldDB" id="A0A1A8JEB5"/>
<gene>
    <name evidence="1" type="primary">ZGC:194221</name>
</gene>
<evidence type="ECO:0000313" key="1">
    <source>
        <dbReference type="EMBL" id="SBR08243.1"/>
    </source>
</evidence>
<proteinExistence type="predicted"/>
<name>A0A1A8JEB5_NOTKU</name>